<keyword evidence="2" id="KW-0238">DNA-binding</keyword>
<reference evidence="2" key="1">
    <citation type="journal article" date="2021" name="Proc. Natl. Acad. Sci. U.S.A.">
        <title>A Catalog of Tens of Thousands of Viruses from Human Metagenomes Reveals Hidden Associations with Chronic Diseases.</title>
        <authorList>
            <person name="Tisza M.J."/>
            <person name="Buck C.B."/>
        </authorList>
    </citation>
    <scope>NUCLEOTIDE SEQUENCE</scope>
    <source>
        <strain evidence="2">CtJyX12</strain>
    </source>
</reference>
<proteinExistence type="predicted"/>
<dbReference type="GO" id="GO:0003677">
    <property type="term" value="F:DNA binding"/>
    <property type="evidence" value="ECO:0007669"/>
    <property type="project" value="UniProtKB-KW"/>
</dbReference>
<name>A0A8S5SPV0_9CAUD</name>
<accession>A0A8S5SPV0</accession>
<dbReference type="InterPro" id="IPR001387">
    <property type="entry name" value="Cro/C1-type_HTH"/>
</dbReference>
<dbReference type="Gene3D" id="1.10.260.40">
    <property type="entry name" value="lambda repressor-like DNA-binding domains"/>
    <property type="match status" value="1"/>
</dbReference>
<evidence type="ECO:0000313" key="2">
    <source>
        <dbReference type="EMBL" id="DAF53025.1"/>
    </source>
</evidence>
<dbReference type="SMART" id="SM00530">
    <property type="entry name" value="HTH_XRE"/>
    <property type="match status" value="1"/>
</dbReference>
<feature type="domain" description="HTH cro/C1-type" evidence="1">
    <location>
        <begin position="19"/>
        <end position="76"/>
    </location>
</feature>
<sequence>MSVRAFEPQAFERAVIDALLLEMKRQNMSRRTLAERAGISKSRVIRLFADGGPTSPVTLTVLESICRALRVPMSSILVSAERRLGEEAAGEASPPRPE</sequence>
<dbReference type="Pfam" id="PF13443">
    <property type="entry name" value="HTH_26"/>
    <property type="match status" value="1"/>
</dbReference>
<dbReference type="CDD" id="cd00093">
    <property type="entry name" value="HTH_XRE"/>
    <property type="match status" value="1"/>
</dbReference>
<protein>
    <submittedName>
        <fullName evidence="2">Cro/C1-type HTH DNA-binding domain protein</fullName>
    </submittedName>
</protein>
<dbReference type="PROSITE" id="PS50943">
    <property type="entry name" value="HTH_CROC1"/>
    <property type="match status" value="1"/>
</dbReference>
<organism evidence="2">
    <name type="scientific">Siphoviridae sp. ctJyX12</name>
    <dbReference type="NCBI Taxonomy" id="2827840"/>
    <lineage>
        <taxon>Viruses</taxon>
        <taxon>Duplodnaviria</taxon>
        <taxon>Heunggongvirae</taxon>
        <taxon>Uroviricota</taxon>
        <taxon>Caudoviricetes</taxon>
    </lineage>
</organism>
<dbReference type="EMBL" id="BK032646">
    <property type="protein sequence ID" value="DAF53025.1"/>
    <property type="molecule type" value="Genomic_DNA"/>
</dbReference>
<dbReference type="InterPro" id="IPR010982">
    <property type="entry name" value="Lambda_DNA-bd_dom_sf"/>
</dbReference>
<dbReference type="SUPFAM" id="SSF47413">
    <property type="entry name" value="lambda repressor-like DNA-binding domains"/>
    <property type="match status" value="1"/>
</dbReference>
<evidence type="ECO:0000259" key="1">
    <source>
        <dbReference type="PROSITE" id="PS50943"/>
    </source>
</evidence>